<dbReference type="OrthoDB" id="337581at2759"/>
<gene>
    <name evidence="3" type="ORF">GOP47_0005391</name>
</gene>
<organism evidence="3 4">
    <name type="scientific">Adiantum capillus-veneris</name>
    <name type="common">Maidenhair fern</name>
    <dbReference type="NCBI Taxonomy" id="13818"/>
    <lineage>
        <taxon>Eukaryota</taxon>
        <taxon>Viridiplantae</taxon>
        <taxon>Streptophyta</taxon>
        <taxon>Embryophyta</taxon>
        <taxon>Tracheophyta</taxon>
        <taxon>Polypodiopsida</taxon>
        <taxon>Polypodiidae</taxon>
        <taxon>Polypodiales</taxon>
        <taxon>Pteridineae</taxon>
        <taxon>Pteridaceae</taxon>
        <taxon>Vittarioideae</taxon>
        <taxon>Adiantum</taxon>
    </lineage>
</organism>
<dbReference type="InterPro" id="IPR007527">
    <property type="entry name" value="Znf_SWIM"/>
</dbReference>
<evidence type="ECO:0000313" key="4">
    <source>
        <dbReference type="Proteomes" id="UP000886520"/>
    </source>
</evidence>
<dbReference type="AlphaFoldDB" id="A0A9D4ZN70"/>
<dbReference type="GO" id="GO:0097196">
    <property type="term" value="C:Shu complex"/>
    <property type="evidence" value="ECO:0007669"/>
    <property type="project" value="TreeGrafter"/>
</dbReference>
<dbReference type="PANTHER" id="PTHR28498">
    <property type="entry name" value="ZINC FINGER SWIM DOMAIN-CONTAINING PROTEIN 7"/>
    <property type="match status" value="1"/>
</dbReference>
<dbReference type="GO" id="GO:0000724">
    <property type="term" value="P:double-strand break repair via homologous recombination"/>
    <property type="evidence" value="ECO:0007669"/>
    <property type="project" value="TreeGrafter"/>
</dbReference>
<protein>
    <recommendedName>
        <fullName evidence="2">SWIM-type domain-containing protein</fullName>
    </recommendedName>
</protein>
<dbReference type="GO" id="GO:0008270">
    <property type="term" value="F:zinc ion binding"/>
    <property type="evidence" value="ECO:0007669"/>
    <property type="project" value="UniProtKB-KW"/>
</dbReference>
<dbReference type="PANTHER" id="PTHR28498:SF1">
    <property type="entry name" value="ZINC FINGER SWIM DOMAIN-CONTAINING PROTEIN 7"/>
    <property type="match status" value="1"/>
</dbReference>
<dbReference type="EMBL" id="JABFUD020000005">
    <property type="protein sequence ID" value="KAI5079912.1"/>
    <property type="molecule type" value="Genomic_DNA"/>
</dbReference>
<keyword evidence="1" id="KW-0479">Metal-binding</keyword>
<name>A0A9D4ZN70_ADICA</name>
<dbReference type="Proteomes" id="UP000886520">
    <property type="component" value="Chromosome 5"/>
</dbReference>
<sequence length="138" mass="15175">MAAAAAGDAILDSIKPLSNPSSHPSASLSEEQLSMLYFLYSKNLERALRILDQQGVFRIVGQPSKRVVFQVAGESKSSDKYLCLPKHFCSCHSFFFDVVGRGEQLCCKHQLASRIADALGICQQVVVPDEELALLFLQ</sequence>
<keyword evidence="1" id="KW-0863">Zinc-finger</keyword>
<reference evidence="3 4" key="1">
    <citation type="submission" date="2021-01" db="EMBL/GenBank/DDBJ databases">
        <title>Adiantum capillus-veneris genome.</title>
        <authorList>
            <person name="Fang Y."/>
            <person name="Liao Q."/>
        </authorList>
    </citation>
    <scope>NUCLEOTIDE SEQUENCE [LARGE SCALE GENOMIC DNA]</scope>
    <source>
        <strain evidence="3">H3</strain>
        <tissue evidence="3">Leaf</tissue>
    </source>
</reference>
<feature type="domain" description="SWIM-type" evidence="2">
    <location>
        <begin position="69"/>
        <end position="118"/>
    </location>
</feature>
<accession>A0A9D4ZN70</accession>
<evidence type="ECO:0000313" key="3">
    <source>
        <dbReference type="EMBL" id="KAI5079912.1"/>
    </source>
</evidence>
<comment type="caution">
    <text evidence="3">The sequence shown here is derived from an EMBL/GenBank/DDBJ whole genome shotgun (WGS) entry which is preliminary data.</text>
</comment>
<evidence type="ECO:0000256" key="1">
    <source>
        <dbReference type="PROSITE-ProRule" id="PRU00325"/>
    </source>
</evidence>
<keyword evidence="1" id="KW-0862">Zinc</keyword>
<dbReference type="PROSITE" id="PS50966">
    <property type="entry name" value="ZF_SWIM"/>
    <property type="match status" value="1"/>
</dbReference>
<keyword evidence="4" id="KW-1185">Reference proteome</keyword>
<proteinExistence type="predicted"/>
<evidence type="ECO:0000259" key="2">
    <source>
        <dbReference type="PROSITE" id="PS50966"/>
    </source>
</evidence>